<dbReference type="EMBL" id="QFNY01000106">
    <property type="protein sequence ID" value="PZP00866.1"/>
    <property type="molecule type" value="Genomic_DNA"/>
</dbReference>
<evidence type="ECO:0000313" key="2">
    <source>
        <dbReference type="EMBL" id="PZP00866.1"/>
    </source>
</evidence>
<keyword evidence="1" id="KW-0812">Transmembrane</keyword>
<accession>A0A2W5D0V4</accession>
<evidence type="ECO:0008006" key="4">
    <source>
        <dbReference type="Google" id="ProtNLM"/>
    </source>
</evidence>
<evidence type="ECO:0000313" key="3">
    <source>
        <dbReference type="Proteomes" id="UP000249451"/>
    </source>
</evidence>
<sequence>MTLLIVLTLTAVASMGAFTGYRVGVRIRDGRVQRRQLELFRDLADSCAREVAAGARVADAVESAAVDCEDEEAEAEGKVGDADGRLGGQLALIAAQVRLGASPAAALLDQGATSREGGEPRARTGNSPAELVAQDVEEFCELWELAERTGMSFAPLADSIVADLEAHSAQQEKTAAAMAGARLTEVLLLAMPVGAVGIGQSMGLDPGGTLFGSVIGLGLLLVGAMLACAGVLWTEALTAKVLGGVGRRAGPTGQALAVARHLDVFALALAAGLPVAKAWGVAVGPGEGPAHDVEPLLLLGAGPAAWEPLKGHEHYGPVARQAVQQTRAGTRLAEGAKAQARRIRQHSLNQVEAGAERVLIAVAAPLTLCFLPAFVLIGLVPLVIGLAGI</sequence>
<keyword evidence="1" id="KW-1133">Transmembrane helix</keyword>
<name>A0A2W5D0V4_9CORY</name>
<feature type="transmembrane region" description="Helical" evidence="1">
    <location>
        <begin position="210"/>
        <end position="233"/>
    </location>
</feature>
<gene>
    <name evidence="2" type="ORF">DI609_05500</name>
</gene>
<protein>
    <recommendedName>
        <fullName evidence="4">Type II secretion system protein GspF domain-containing protein</fullName>
    </recommendedName>
</protein>
<evidence type="ECO:0000256" key="1">
    <source>
        <dbReference type="SAM" id="Phobius"/>
    </source>
</evidence>
<reference evidence="2 3" key="1">
    <citation type="submission" date="2017-11" db="EMBL/GenBank/DDBJ databases">
        <title>Infants hospitalized years apart are colonized by the same room-sourced microbial strains.</title>
        <authorList>
            <person name="Brooks B."/>
            <person name="Olm M.R."/>
            <person name="Firek B.A."/>
            <person name="Baker R."/>
            <person name="Thomas B.C."/>
            <person name="Morowitz M.J."/>
            <person name="Banfield J.F."/>
        </authorList>
    </citation>
    <scope>NUCLEOTIDE SEQUENCE [LARGE SCALE GENOMIC DNA]</scope>
    <source>
        <strain evidence="2">S2_012_000_R3_87</strain>
    </source>
</reference>
<comment type="caution">
    <text evidence="2">The sequence shown here is derived from an EMBL/GenBank/DDBJ whole genome shotgun (WGS) entry which is preliminary data.</text>
</comment>
<dbReference type="Proteomes" id="UP000249451">
    <property type="component" value="Unassembled WGS sequence"/>
</dbReference>
<feature type="transmembrane region" description="Helical" evidence="1">
    <location>
        <begin position="358"/>
        <end position="384"/>
    </location>
</feature>
<proteinExistence type="predicted"/>
<dbReference type="AlphaFoldDB" id="A0A2W5D0V4"/>
<organism evidence="2 3">
    <name type="scientific">Corynebacterium urealyticum</name>
    <dbReference type="NCBI Taxonomy" id="43771"/>
    <lineage>
        <taxon>Bacteria</taxon>
        <taxon>Bacillati</taxon>
        <taxon>Actinomycetota</taxon>
        <taxon>Actinomycetes</taxon>
        <taxon>Mycobacteriales</taxon>
        <taxon>Corynebacteriaceae</taxon>
        <taxon>Corynebacterium</taxon>
    </lineage>
</organism>
<keyword evidence="1" id="KW-0472">Membrane</keyword>